<keyword evidence="3" id="KW-1185">Reference proteome</keyword>
<comment type="caution">
    <text evidence="2">The sequence shown here is derived from an EMBL/GenBank/DDBJ whole genome shotgun (WGS) entry which is preliminary data.</text>
</comment>
<sequence>MALDPICNMEFEEEKAVATAVYEGKNYYFCSEACKNEFLRTPWKYESKASSKAEESGHSCCS</sequence>
<dbReference type="GO" id="GO:0016491">
    <property type="term" value="F:oxidoreductase activity"/>
    <property type="evidence" value="ECO:0007669"/>
    <property type="project" value="InterPro"/>
</dbReference>
<dbReference type="OrthoDB" id="9809270at2"/>
<dbReference type="Proteomes" id="UP000029692">
    <property type="component" value="Unassembled WGS sequence"/>
</dbReference>
<protein>
    <recommendedName>
        <fullName evidence="1">TRASH domain-containing protein</fullName>
    </recommendedName>
</protein>
<organism evidence="2 3">
    <name type="scientific">Spirochaeta lutea</name>
    <dbReference type="NCBI Taxonomy" id="1480694"/>
    <lineage>
        <taxon>Bacteria</taxon>
        <taxon>Pseudomonadati</taxon>
        <taxon>Spirochaetota</taxon>
        <taxon>Spirochaetia</taxon>
        <taxon>Spirochaetales</taxon>
        <taxon>Spirochaetaceae</taxon>
        <taxon>Spirochaeta</taxon>
    </lineage>
</organism>
<dbReference type="InterPro" id="IPR012348">
    <property type="entry name" value="RNR-like"/>
</dbReference>
<evidence type="ECO:0000313" key="3">
    <source>
        <dbReference type="Proteomes" id="UP000029692"/>
    </source>
</evidence>
<dbReference type="InterPro" id="IPR009078">
    <property type="entry name" value="Ferritin-like_SF"/>
</dbReference>
<evidence type="ECO:0000259" key="1">
    <source>
        <dbReference type="SMART" id="SM00746"/>
    </source>
</evidence>
<dbReference type="SMART" id="SM00746">
    <property type="entry name" value="TRASH"/>
    <property type="match status" value="1"/>
</dbReference>
<proteinExistence type="predicted"/>
<dbReference type="InterPro" id="IPR007029">
    <property type="entry name" value="YHS_dom"/>
</dbReference>
<evidence type="ECO:0000313" key="2">
    <source>
        <dbReference type="EMBL" id="KGE71756.1"/>
    </source>
</evidence>
<dbReference type="AlphaFoldDB" id="A0A098QW10"/>
<dbReference type="STRING" id="1480694.DC28_11015"/>
<reference evidence="2 3" key="1">
    <citation type="submission" date="2014-05" db="EMBL/GenBank/DDBJ databases">
        <title>De novo Genome Sequence of Spirocheata sp.</title>
        <authorList>
            <person name="Shivani Y."/>
            <person name="Subhash Y."/>
            <person name="Tushar L."/>
            <person name="Sasikala C."/>
            <person name="Ramana C.V."/>
        </authorList>
    </citation>
    <scope>NUCLEOTIDE SEQUENCE [LARGE SCALE GENOMIC DNA]</scope>
    <source>
        <strain evidence="2 3">JC230</strain>
    </source>
</reference>
<dbReference type="SUPFAM" id="SSF47240">
    <property type="entry name" value="Ferritin-like"/>
    <property type="match status" value="1"/>
</dbReference>
<name>A0A098QW10_9SPIO</name>
<feature type="domain" description="TRASH" evidence="1">
    <location>
        <begin position="4"/>
        <end position="42"/>
    </location>
</feature>
<dbReference type="Pfam" id="PF04945">
    <property type="entry name" value="YHS"/>
    <property type="match status" value="1"/>
</dbReference>
<gene>
    <name evidence="2" type="ORF">DC28_11015</name>
</gene>
<dbReference type="EMBL" id="JNUP01000065">
    <property type="protein sequence ID" value="KGE71756.1"/>
    <property type="molecule type" value="Genomic_DNA"/>
</dbReference>
<dbReference type="Gene3D" id="1.10.620.20">
    <property type="entry name" value="Ribonucleotide Reductase, subunit A"/>
    <property type="match status" value="1"/>
</dbReference>
<dbReference type="eggNOG" id="COG3350">
    <property type="taxonomic scope" value="Bacteria"/>
</dbReference>
<dbReference type="InterPro" id="IPR011017">
    <property type="entry name" value="TRASH_dom"/>
</dbReference>
<accession>A0A098QW10</accession>
<dbReference type="RefSeq" id="WP_037548250.1">
    <property type="nucleotide sequence ID" value="NZ_JNUP01000065.1"/>
</dbReference>